<organism evidence="6 7">
    <name type="scientific">Antarctobacter heliothermus</name>
    <dbReference type="NCBI Taxonomy" id="74033"/>
    <lineage>
        <taxon>Bacteria</taxon>
        <taxon>Pseudomonadati</taxon>
        <taxon>Pseudomonadota</taxon>
        <taxon>Alphaproteobacteria</taxon>
        <taxon>Rhodobacterales</taxon>
        <taxon>Roseobacteraceae</taxon>
        <taxon>Antarctobacter</taxon>
    </lineage>
</organism>
<name>A0A222E4D1_9RHOB</name>
<gene>
    <name evidence="6" type="ORF">ANTHELSMS3_02368</name>
</gene>
<comment type="subcellular location">
    <subcellularLocation>
        <location evidence="1">Membrane</location>
        <topology evidence="1">Multi-pass membrane protein</topology>
    </subcellularLocation>
</comment>
<dbReference type="Pfam" id="PF07681">
    <property type="entry name" value="DoxX"/>
    <property type="match status" value="1"/>
</dbReference>
<dbReference type="OrthoDB" id="121744at2"/>
<dbReference type="EMBL" id="CP022540">
    <property type="protein sequence ID" value="ASP21043.1"/>
    <property type="molecule type" value="Genomic_DNA"/>
</dbReference>
<accession>A0A222E4D1</accession>
<keyword evidence="7" id="KW-1185">Reference proteome</keyword>
<feature type="transmembrane region" description="Helical" evidence="5">
    <location>
        <begin position="155"/>
        <end position="173"/>
    </location>
</feature>
<keyword evidence="2 5" id="KW-0812">Transmembrane</keyword>
<proteinExistence type="predicted"/>
<keyword evidence="3 5" id="KW-1133">Transmembrane helix</keyword>
<evidence type="ECO:0000313" key="7">
    <source>
        <dbReference type="Proteomes" id="UP000203589"/>
    </source>
</evidence>
<evidence type="ECO:0000256" key="5">
    <source>
        <dbReference type="SAM" id="Phobius"/>
    </source>
</evidence>
<evidence type="ECO:0000313" key="6">
    <source>
        <dbReference type="EMBL" id="ASP21043.1"/>
    </source>
</evidence>
<feature type="transmembrane region" description="Helical" evidence="5">
    <location>
        <begin position="101"/>
        <end position="126"/>
    </location>
</feature>
<feature type="transmembrane region" description="Helical" evidence="5">
    <location>
        <begin position="21"/>
        <end position="40"/>
    </location>
</feature>
<evidence type="ECO:0000256" key="4">
    <source>
        <dbReference type="ARBA" id="ARBA00023136"/>
    </source>
</evidence>
<dbReference type="GO" id="GO:0016020">
    <property type="term" value="C:membrane"/>
    <property type="evidence" value="ECO:0007669"/>
    <property type="project" value="UniProtKB-SubCell"/>
</dbReference>
<evidence type="ECO:0000256" key="1">
    <source>
        <dbReference type="ARBA" id="ARBA00004141"/>
    </source>
</evidence>
<dbReference type="RefSeq" id="WP_094035010.1">
    <property type="nucleotide sequence ID" value="NZ_CP022540.1"/>
</dbReference>
<dbReference type="AlphaFoldDB" id="A0A222E4D1"/>
<evidence type="ECO:0000256" key="2">
    <source>
        <dbReference type="ARBA" id="ARBA00022692"/>
    </source>
</evidence>
<dbReference type="KEGG" id="aht:ANTHELSMS3_02368"/>
<dbReference type="Proteomes" id="UP000203589">
    <property type="component" value="Chromosome"/>
</dbReference>
<evidence type="ECO:0000256" key="3">
    <source>
        <dbReference type="ARBA" id="ARBA00022989"/>
    </source>
</evidence>
<sequence>MDRLTSLHATIFAPVERMGDHLIPLLARLVFAATLLRYYWNSAGTKVWDRKGEEGIFDFFTLESGTYAQMFPKAFEAAGYNTAKLGFVYDLVAYAGTYTEWLLPLLIVIGLFTRLAALGMIGFVVVQTFVDVTGHGGKPGILFDTRYELIDERTLWIFGLAILVIKGAGALSIDRLLGLNAGPRAVTVV</sequence>
<keyword evidence="4 5" id="KW-0472">Membrane</keyword>
<protein>
    <submittedName>
        <fullName evidence="6">DoxX</fullName>
    </submittedName>
</protein>
<dbReference type="InterPro" id="IPR032808">
    <property type="entry name" value="DoxX"/>
</dbReference>
<reference evidence="6 7" key="1">
    <citation type="submission" date="2017-07" db="EMBL/GenBank/DDBJ databases">
        <title>Genome Sequence of Antarctobacter heliothermus Strain SMS3 Isolated from a culture of the Diatom Skeletonema marinoi.</title>
        <authorList>
            <person name="Topel M."/>
            <person name="Pinder M.I.M."/>
            <person name="Johansson O.N."/>
            <person name="Kourtchenko O."/>
            <person name="Godhe A."/>
            <person name="Clarke A.K."/>
        </authorList>
    </citation>
    <scope>NUCLEOTIDE SEQUENCE [LARGE SCALE GENOMIC DNA]</scope>
    <source>
        <strain evidence="6 7">SMS3</strain>
    </source>
</reference>